<feature type="compositionally biased region" description="Basic and acidic residues" evidence="1">
    <location>
        <begin position="1"/>
        <end position="13"/>
    </location>
</feature>
<dbReference type="Proteomes" id="UP000635565">
    <property type="component" value="Unassembled WGS sequence"/>
</dbReference>
<sequence>MEKRKKEAADKSQRIRKRGKRFGIPGCLANRQRLTLEQLMSKDSDQRKEGKQSRGGAQDGKVRPLPLCLHAQMSADLMKSLLPFAIAAQTTPRWLGHKPADRCTEAPGNRTAPVDLE</sequence>
<proteinExistence type="predicted"/>
<evidence type="ECO:0000313" key="3">
    <source>
        <dbReference type="Proteomes" id="UP000635565"/>
    </source>
</evidence>
<evidence type="ECO:0000256" key="1">
    <source>
        <dbReference type="SAM" id="MobiDB-lite"/>
    </source>
</evidence>
<feature type="region of interest" description="Disordered" evidence="1">
    <location>
        <begin position="93"/>
        <end position="117"/>
    </location>
</feature>
<feature type="region of interest" description="Disordered" evidence="1">
    <location>
        <begin position="1"/>
        <end position="63"/>
    </location>
</feature>
<evidence type="ECO:0000313" key="2">
    <source>
        <dbReference type="EMBL" id="GHO87102.1"/>
    </source>
</evidence>
<accession>A0ABQ3VLL3</accession>
<dbReference type="EMBL" id="BNJJ01000015">
    <property type="protein sequence ID" value="GHO87102.1"/>
    <property type="molecule type" value="Genomic_DNA"/>
</dbReference>
<reference evidence="2 3" key="1">
    <citation type="journal article" date="2021" name="Int. J. Syst. Evol. Microbiol.">
        <title>Reticulibacter mediterranei gen. nov., sp. nov., within the new family Reticulibacteraceae fam. nov., and Ktedonospora formicarum gen. nov., sp. nov., Ktedonobacter robiniae sp. nov., Dictyobacter formicarum sp. nov. and Dictyobacter arantiisoli sp. nov., belonging to the class Ktedonobacteria.</title>
        <authorList>
            <person name="Yabe S."/>
            <person name="Zheng Y."/>
            <person name="Wang C.M."/>
            <person name="Sakai Y."/>
            <person name="Abe K."/>
            <person name="Yokota A."/>
            <person name="Donadio S."/>
            <person name="Cavaletti L."/>
            <person name="Monciardini P."/>
        </authorList>
    </citation>
    <scope>NUCLEOTIDE SEQUENCE [LARGE SCALE GENOMIC DNA]</scope>
    <source>
        <strain evidence="2 3">SOSP1-9</strain>
    </source>
</reference>
<keyword evidence="3" id="KW-1185">Reference proteome</keyword>
<gene>
    <name evidence="2" type="ORF">KSZ_51080</name>
</gene>
<feature type="compositionally biased region" description="Basic and acidic residues" evidence="1">
    <location>
        <begin position="40"/>
        <end position="52"/>
    </location>
</feature>
<protein>
    <submittedName>
        <fullName evidence="2">Uncharacterized protein</fullName>
    </submittedName>
</protein>
<organism evidence="2 3">
    <name type="scientific">Dictyobacter formicarum</name>
    <dbReference type="NCBI Taxonomy" id="2778368"/>
    <lineage>
        <taxon>Bacteria</taxon>
        <taxon>Bacillati</taxon>
        <taxon>Chloroflexota</taxon>
        <taxon>Ktedonobacteria</taxon>
        <taxon>Ktedonobacterales</taxon>
        <taxon>Dictyobacteraceae</taxon>
        <taxon>Dictyobacter</taxon>
    </lineage>
</organism>
<name>A0ABQ3VLL3_9CHLR</name>
<comment type="caution">
    <text evidence="2">The sequence shown here is derived from an EMBL/GenBank/DDBJ whole genome shotgun (WGS) entry which is preliminary data.</text>
</comment>